<gene>
    <name evidence="2" type="ORF">OB69_17340</name>
</gene>
<proteinExistence type="predicted"/>
<feature type="signal peptide" evidence="1">
    <location>
        <begin position="1"/>
        <end position="22"/>
    </location>
</feature>
<dbReference type="NCBIfam" id="NF041384">
    <property type="entry name" value="YHS_seleno_dom"/>
    <property type="match status" value="1"/>
</dbReference>
<evidence type="ECO:0000313" key="3">
    <source>
        <dbReference type="Proteomes" id="UP000036908"/>
    </source>
</evidence>
<accession>A0A0L8AGF8</accession>
<organism evidence="2 3">
    <name type="scientific">Roseivirga seohaensis subsp. aquiponti</name>
    <dbReference type="NCBI Taxonomy" id="1566026"/>
    <lineage>
        <taxon>Bacteria</taxon>
        <taxon>Pseudomonadati</taxon>
        <taxon>Bacteroidota</taxon>
        <taxon>Cytophagia</taxon>
        <taxon>Cytophagales</taxon>
        <taxon>Roseivirgaceae</taxon>
        <taxon>Roseivirga</taxon>
    </lineage>
</organism>
<dbReference type="OrthoDB" id="344729at2"/>
<dbReference type="Proteomes" id="UP000036908">
    <property type="component" value="Unassembled WGS sequence"/>
</dbReference>
<keyword evidence="3" id="KW-1185">Reference proteome</keyword>
<evidence type="ECO:0000313" key="2">
    <source>
        <dbReference type="EMBL" id="KOF01479.1"/>
    </source>
</evidence>
<sequence>MKKSINILVVVMMMVLGTNVSAQNKNANNIDDSKIALQGYSPVSYLDLGIAQKGLKEHKATHDGLAYYFTSEAQKKSFESNPKKYLPQYGGYCAFGVSVGAKFRVDPNKFVVKDGKYFLFLYDLEVDAQQLWITGNHKELVEKANMNWTKLSK</sequence>
<protein>
    <recommendedName>
        <fullName evidence="4">YHS domain-containing protein</fullName>
    </recommendedName>
</protein>
<dbReference type="RefSeq" id="WP_053225023.1">
    <property type="nucleotide sequence ID" value="NZ_JSVA01000023.1"/>
</dbReference>
<dbReference type="EMBL" id="JSVA01000023">
    <property type="protein sequence ID" value="KOF01479.1"/>
    <property type="molecule type" value="Genomic_DNA"/>
</dbReference>
<feature type="chain" id="PRO_5005580382" description="YHS domain-containing protein" evidence="1">
    <location>
        <begin position="23"/>
        <end position="153"/>
    </location>
</feature>
<reference evidence="3" key="1">
    <citation type="submission" date="2014-11" db="EMBL/GenBank/DDBJ databases">
        <title>Genome sequencing of Roseivirga sp. D-25.</title>
        <authorList>
            <person name="Selvaratnam C."/>
            <person name="Thevarajoo S."/>
            <person name="Goh K.M."/>
            <person name="Eee R."/>
            <person name="Chan K.-G."/>
            <person name="Chong C.S."/>
        </authorList>
    </citation>
    <scope>NUCLEOTIDE SEQUENCE [LARGE SCALE GENOMIC DNA]</scope>
    <source>
        <strain evidence="3">D-25</strain>
    </source>
</reference>
<dbReference type="AlphaFoldDB" id="A0A0L8AGF8"/>
<dbReference type="PATRIC" id="fig|1566026.4.peg.1910"/>
<name>A0A0L8AGF8_9BACT</name>
<comment type="caution">
    <text evidence="2">The sequence shown here is derived from an EMBL/GenBank/DDBJ whole genome shotgun (WGS) entry which is preliminary data.</text>
</comment>
<evidence type="ECO:0000256" key="1">
    <source>
        <dbReference type="SAM" id="SignalP"/>
    </source>
</evidence>
<evidence type="ECO:0008006" key="4">
    <source>
        <dbReference type="Google" id="ProtNLM"/>
    </source>
</evidence>
<keyword evidence="1" id="KW-0732">Signal</keyword>